<protein>
    <recommendedName>
        <fullName evidence="2">Activator of Hsp90 ATPase homologue 1/2-like C-terminal domain-containing protein</fullName>
    </recommendedName>
</protein>
<comment type="similarity">
    <text evidence="1">Belongs to the AHA1 family.</text>
</comment>
<name>A0A127JYS7_9BURK</name>
<dbReference type="SUPFAM" id="SSF55961">
    <property type="entry name" value="Bet v1-like"/>
    <property type="match status" value="1"/>
</dbReference>
<evidence type="ECO:0000259" key="2">
    <source>
        <dbReference type="Pfam" id="PF08327"/>
    </source>
</evidence>
<dbReference type="Proteomes" id="UP000070433">
    <property type="component" value="Chromosome"/>
</dbReference>
<proteinExistence type="inferred from homology"/>
<keyword evidence="4" id="KW-1185">Reference proteome</keyword>
<dbReference type="OrthoDB" id="9805228at2"/>
<dbReference type="Pfam" id="PF08327">
    <property type="entry name" value="AHSA1"/>
    <property type="match status" value="1"/>
</dbReference>
<dbReference type="RefSeq" id="WP_061499068.1">
    <property type="nucleotide sequence ID" value="NZ_CP010951.1"/>
</dbReference>
<dbReference type="AlphaFoldDB" id="A0A127JYS7"/>
<evidence type="ECO:0000313" key="4">
    <source>
        <dbReference type="Proteomes" id="UP000070433"/>
    </source>
</evidence>
<reference evidence="3 4" key="1">
    <citation type="journal article" date="2014" name="Int. J. Syst. Evol. Microbiol.">
        <title>Ramlibacter solisilvae sp. nov., isolated from forest soil, and emended description of the genus Ramlibacter.</title>
        <authorList>
            <person name="Lee H.J."/>
            <person name="Lee S.H."/>
            <person name="Lee S.S."/>
            <person name="Lee J.S."/>
            <person name="Kim Y."/>
            <person name="Kim S.C."/>
            <person name="Jeon C.O."/>
        </authorList>
    </citation>
    <scope>NUCLEOTIDE SEQUENCE [LARGE SCALE GENOMIC DNA]</scope>
    <source>
        <strain evidence="3 4">5-10</strain>
    </source>
</reference>
<gene>
    <name evidence="3" type="ORF">UC35_10595</name>
</gene>
<evidence type="ECO:0000313" key="3">
    <source>
        <dbReference type="EMBL" id="AMO23262.1"/>
    </source>
</evidence>
<organism evidence="3 4">
    <name type="scientific">Ramlibacter tataouinensis</name>
    <dbReference type="NCBI Taxonomy" id="94132"/>
    <lineage>
        <taxon>Bacteria</taxon>
        <taxon>Pseudomonadati</taxon>
        <taxon>Pseudomonadota</taxon>
        <taxon>Betaproteobacteria</taxon>
        <taxon>Burkholderiales</taxon>
        <taxon>Comamonadaceae</taxon>
        <taxon>Ramlibacter</taxon>
    </lineage>
</organism>
<dbReference type="InterPro" id="IPR013538">
    <property type="entry name" value="ASHA1/2-like_C"/>
</dbReference>
<dbReference type="CDD" id="cd07814">
    <property type="entry name" value="SRPBCC_CalC_Aha1-like"/>
    <property type="match status" value="1"/>
</dbReference>
<evidence type="ECO:0000256" key="1">
    <source>
        <dbReference type="ARBA" id="ARBA00006817"/>
    </source>
</evidence>
<sequence>MPDPVLVRVTHRYNVSVERVFDAWLTPAQAARFLFATRTGNVLQCQIKPEVGGGFTVTDRRPIGDGEESFFDAEHRGTYVEIDRPSRLVFDFGVEPFLSPPTRVTLDFVPMGISICELVLTHQLGEGAEARAYAERTRQGWTRMLEQLEKILSTRSWGFKTVA</sequence>
<dbReference type="EMBL" id="CP010951">
    <property type="protein sequence ID" value="AMO23262.1"/>
    <property type="molecule type" value="Genomic_DNA"/>
</dbReference>
<accession>A0A127JYS7</accession>
<dbReference type="Gene3D" id="3.30.530.20">
    <property type="match status" value="1"/>
</dbReference>
<feature type="domain" description="Activator of Hsp90 ATPase homologue 1/2-like C-terminal" evidence="2">
    <location>
        <begin position="14"/>
        <end position="152"/>
    </location>
</feature>
<dbReference type="InterPro" id="IPR023393">
    <property type="entry name" value="START-like_dom_sf"/>
</dbReference>